<dbReference type="RefSeq" id="WP_024381702.1">
    <property type="nucleotide sequence ID" value="NZ_ALLE01000012.1"/>
</dbReference>
<dbReference type="Proteomes" id="UP000028185">
    <property type="component" value="Chromosome"/>
</dbReference>
<dbReference type="HOGENOM" id="CLU_170419_0_0_9"/>
<keyword evidence="1" id="KW-0472">Membrane</keyword>
<reference evidence="2 3" key="1">
    <citation type="journal article" date="2014" name="Genome Announc.">
        <title>Whole-Genome Sequence of Streptococcus suis Serotype 4 Reference Strain 6407.</title>
        <authorList>
            <person name="Wang K."/>
            <person name="Chen J."/>
            <person name="Yao H."/>
            <person name="Lu C."/>
        </authorList>
    </citation>
    <scope>NUCLEOTIDE SEQUENCE [LARGE SCALE GENOMIC DNA]</scope>
    <source>
        <strain evidence="2">6407</strain>
    </source>
</reference>
<feature type="transmembrane region" description="Helical" evidence="1">
    <location>
        <begin position="12"/>
        <end position="29"/>
    </location>
</feature>
<keyword evidence="1" id="KW-1133">Transmembrane helix</keyword>
<evidence type="ECO:0000313" key="3">
    <source>
        <dbReference type="Proteomes" id="UP000028185"/>
    </source>
</evidence>
<accession>A0A075SIN1</accession>
<organism evidence="2 3">
    <name type="scientific">Streptococcus suis 6407</name>
    <dbReference type="NCBI Taxonomy" id="1214179"/>
    <lineage>
        <taxon>Bacteria</taxon>
        <taxon>Bacillati</taxon>
        <taxon>Bacillota</taxon>
        <taxon>Bacilli</taxon>
        <taxon>Lactobacillales</taxon>
        <taxon>Streptococcaceae</taxon>
        <taxon>Streptococcus</taxon>
    </lineage>
</organism>
<dbReference type="PATRIC" id="fig|1214179.4.peg.1792"/>
<dbReference type="EMBL" id="CP008921">
    <property type="protein sequence ID" value="AIG44164.1"/>
    <property type="molecule type" value="Genomic_DNA"/>
</dbReference>
<dbReference type="AlphaFoldDB" id="A0A075SIN1"/>
<evidence type="ECO:0000313" key="2">
    <source>
        <dbReference type="EMBL" id="AIG44164.1"/>
    </source>
</evidence>
<proteinExistence type="predicted"/>
<name>A0A075SIN1_STRSU</name>
<keyword evidence="1" id="KW-0812">Transmembrane</keyword>
<sequence>MNKPFTPKQTCRFFVLFYALFSDFFIYSYMVNEPISGSFLLTLPTIQIIKSYQTAEEKRYFIIQAIFALFAMTLTYSVGIWLGHVKPLILILPAGFATAILYRIYFKKEKPDER</sequence>
<gene>
    <name evidence="2" type="ORF">ID09_09055</name>
</gene>
<protein>
    <submittedName>
        <fullName evidence="2">MFS transporter</fullName>
    </submittedName>
</protein>
<evidence type="ECO:0000256" key="1">
    <source>
        <dbReference type="SAM" id="Phobius"/>
    </source>
</evidence>
<feature type="transmembrane region" description="Helical" evidence="1">
    <location>
        <begin position="88"/>
        <end position="106"/>
    </location>
</feature>
<feature type="transmembrane region" description="Helical" evidence="1">
    <location>
        <begin position="60"/>
        <end position="82"/>
    </location>
</feature>